<sequence length="374" mass="39777">MVAVTATLRVACSPGEARIAVMENGELQDFAIWTPGHPDGVGDTHRGRITSRVPALGGAFVTLGKGADGFLSDRDGAEGTCEGESVIVRVTRAAMAGKGPRLRAAPDAAPAKGDITLLKRGPSPLEELAARWHGPILVDHPTFAARIPTSLRDRVKRVPSAWDDGVQDAVDTLTTPEIDLPGGMRATITPTPALVAIDMDSGSASAILQAKQTAQFAANRAAFPTLFRQIRLRNLSGAILIDPAGLNARKRQALREPIEAELRSDPLRPRCLGITALGLAEIVRTRIHPPLHELLSGAHGQAMQALRHLVTSHLIASQATHRAGRPVLRAGLGVARALEDDSLACEDVVSWCGYPLTLRADPSMPFLSWVTDDE</sequence>
<keyword evidence="5" id="KW-0378">Hydrolase</keyword>
<dbReference type="SUPFAM" id="SSF50249">
    <property type="entry name" value="Nucleic acid-binding proteins"/>
    <property type="match status" value="1"/>
</dbReference>
<comment type="caution">
    <text evidence="9">The sequence shown here is derived from an EMBL/GenBank/DDBJ whole genome shotgun (WGS) entry which is preliminary data.</text>
</comment>
<evidence type="ECO:0000256" key="1">
    <source>
        <dbReference type="ARBA" id="ARBA00001946"/>
    </source>
</evidence>
<evidence type="ECO:0000256" key="5">
    <source>
        <dbReference type="ARBA" id="ARBA00022801"/>
    </source>
</evidence>
<evidence type="ECO:0000256" key="3">
    <source>
        <dbReference type="ARBA" id="ARBA00022723"/>
    </source>
</evidence>
<keyword evidence="10" id="KW-1185">Reference proteome</keyword>
<dbReference type="EMBL" id="WOSW01000016">
    <property type="protein sequence ID" value="NHO32846.1"/>
    <property type="molecule type" value="Genomic_DNA"/>
</dbReference>
<keyword evidence="6" id="KW-0460">Magnesium</keyword>
<evidence type="ECO:0000256" key="4">
    <source>
        <dbReference type="ARBA" id="ARBA00022759"/>
    </source>
</evidence>
<keyword evidence="7" id="KW-0694">RNA-binding</keyword>
<dbReference type="InterPro" id="IPR012340">
    <property type="entry name" value="NA-bd_OB-fold"/>
</dbReference>
<evidence type="ECO:0000256" key="6">
    <source>
        <dbReference type="ARBA" id="ARBA00022842"/>
    </source>
</evidence>
<dbReference type="InterPro" id="IPR019307">
    <property type="entry name" value="RNA-bd_AU-1/RNase_E/G"/>
</dbReference>
<evidence type="ECO:0000313" key="9">
    <source>
        <dbReference type="EMBL" id="NHO32846.1"/>
    </source>
</evidence>
<accession>A0ABX0KCR3</accession>
<comment type="cofactor">
    <cofactor evidence="1">
        <name>Mg(2+)</name>
        <dbReference type="ChEBI" id="CHEBI:18420"/>
    </cofactor>
</comment>
<feature type="domain" description="RNA-binding protein AU-1/Ribonuclease E/G" evidence="8">
    <location>
        <begin position="163"/>
        <end position="286"/>
    </location>
</feature>
<protein>
    <submittedName>
        <fullName evidence="9">Ribonuclease E/G</fullName>
    </submittedName>
</protein>
<evidence type="ECO:0000256" key="7">
    <source>
        <dbReference type="ARBA" id="ARBA00022884"/>
    </source>
</evidence>
<reference evidence="9 10" key="1">
    <citation type="journal article" date="2020" name="Int. J. Syst. Evol. Microbiol.">
        <title>Novel acetic acid bacteria from cider fermentations: Acetobacter conturbans sp. nov. and Acetobacter fallax sp. nov.</title>
        <authorList>
            <person name="Sombolestani A.S."/>
            <person name="Cleenwerck I."/>
            <person name="Cnockaert M."/>
            <person name="Borremans W."/>
            <person name="Wieme A.D."/>
            <person name="De Vuyst L."/>
            <person name="Vandamme P."/>
        </authorList>
    </citation>
    <scope>NUCLEOTIDE SEQUENCE [LARGE SCALE GENOMIC DNA]</scope>
    <source>
        <strain evidence="9 10">LMG 1637</strain>
    </source>
</reference>
<dbReference type="RefSeq" id="WP_194298743.1">
    <property type="nucleotide sequence ID" value="NZ_WOSW01000016.1"/>
</dbReference>
<proteinExistence type="predicted"/>
<keyword evidence="4" id="KW-0255">Endonuclease</keyword>
<dbReference type="PANTHER" id="PTHR30001">
    <property type="entry name" value="RIBONUCLEASE"/>
    <property type="match status" value="1"/>
</dbReference>
<keyword evidence="3" id="KW-0479">Metal-binding</keyword>
<dbReference type="Proteomes" id="UP000615326">
    <property type="component" value="Unassembled WGS sequence"/>
</dbReference>
<name>A0ABX0KCR3_9PROT</name>
<dbReference type="Pfam" id="PF10150">
    <property type="entry name" value="RNase_E_G"/>
    <property type="match status" value="1"/>
</dbReference>
<dbReference type="InterPro" id="IPR004659">
    <property type="entry name" value="RNase_E/G"/>
</dbReference>
<gene>
    <name evidence="9" type="ORF">GOB84_09815</name>
</gene>
<evidence type="ECO:0000259" key="8">
    <source>
        <dbReference type="Pfam" id="PF10150"/>
    </source>
</evidence>
<keyword evidence="2" id="KW-0540">Nuclease</keyword>
<dbReference type="PANTHER" id="PTHR30001:SF1">
    <property type="entry name" value="RIBONUCLEASE E_G-LIKE PROTEIN, CHLOROPLASTIC"/>
    <property type="match status" value="1"/>
</dbReference>
<evidence type="ECO:0000256" key="2">
    <source>
        <dbReference type="ARBA" id="ARBA00022722"/>
    </source>
</evidence>
<organism evidence="9 10">
    <name type="scientific">Acetobacter fallax</name>
    <dbReference type="NCBI Taxonomy" id="1737473"/>
    <lineage>
        <taxon>Bacteria</taxon>
        <taxon>Pseudomonadati</taxon>
        <taxon>Pseudomonadota</taxon>
        <taxon>Alphaproteobacteria</taxon>
        <taxon>Acetobacterales</taxon>
        <taxon>Acetobacteraceae</taxon>
        <taxon>Acetobacter</taxon>
    </lineage>
</organism>
<evidence type="ECO:0000313" key="10">
    <source>
        <dbReference type="Proteomes" id="UP000615326"/>
    </source>
</evidence>